<evidence type="ECO:0000259" key="13">
    <source>
        <dbReference type="Pfam" id="PF01545"/>
    </source>
</evidence>
<dbReference type="PANTHER" id="PTHR46072">
    <property type="entry name" value="AMIDASE-RELATED-RELATED"/>
    <property type="match status" value="1"/>
</dbReference>
<evidence type="ECO:0000256" key="9">
    <source>
        <dbReference type="ARBA" id="ARBA00023136"/>
    </source>
</evidence>
<dbReference type="InterPro" id="IPR027470">
    <property type="entry name" value="Cation_efflux_CTD"/>
</dbReference>
<comment type="caution">
    <text evidence="15">The sequence shown here is derived from an EMBL/GenBank/DDBJ whole genome shotgun (WGS) entry which is preliminary data.</text>
</comment>
<evidence type="ECO:0000256" key="11">
    <source>
        <dbReference type="SAM" id="Phobius"/>
    </source>
</evidence>
<feature type="transmembrane region" description="Helical" evidence="11">
    <location>
        <begin position="211"/>
        <end position="228"/>
    </location>
</feature>
<name>A0A8H3MXD8_ASPTE</name>
<dbReference type="EMBL" id="BLJY01000015">
    <property type="protein sequence ID" value="GFF21584.1"/>
    <property type="molecule type" value="Genomic_DNA"/>
</dbReference>
<dbReference type="EC" id="3.5.1.4" evidence="4"/>
<comment type="similarity">
    <text evidence="3">Belongs to the amidase family.</text>
</comment>
<dbReference type="Gene3D" id="3.90.1300.10">
    <property type="entry name" value="Amidase signature (AS) domain"/>
    <property type="match status" value="1"/>
</dbReference>
<dbReference type="Pfam" id="PF01425">
    <property type="entry name" value="Amidase"/>
    <property type="match status" value="1"/>
</dbReference>
<evidence type="ECO:0000256" key="8">
    <source>
        <dbReference type="ARBA" id="ARBA00022989"/>
    </source>
</evidence>
<dbReference type="Proteomes" id="UP000452235">
    <property type="component" value="Unassembled WGS sequence"/>
</dbReference>
<feature type="compositionally biased region" description="Basic and acidic residues" evidence="10">
    <location>
        <begin position="153"/>
        <end position="165"/>
    </location>
</feature>
<evidence type="ECO:0000256" key="5">
    <source>
        <dbReference type="ARBA" id="ARBA00022448"/>
    </source>
</evidence>
<keyword evidence="9 11" id="KW-0472">Membrane</keyword>
<dbReference type="InterPro" id="IPR027469">
    <property type="entry name" value="Cation_efflux_TMD_sf"/>
</dbReference>
<dbReference type="InterPro" id="IPR036928">
    <property type="entry name" value="AS_sf"/>
</dbReference>
<accession>A0A8H3MXD8</accession>
<keyword evidence="16" id="KW-1185">Reference proteome</keyword>
<dbReference type="InterPro" id="IPR058533">
    <property type="entry name" value="Cation_efflux_TM"/>
</dbReference>
<dbReference type="Pfam" id="PF16916">
    <property type="entry name" value="ZT_dimer"/>
    <property type="match status" value="1"/>
</dbReference>
<comment type="subcellular location">
    <subcellularLocation>
        <location evidence="2">Membrane</location>
        <topology evidence="2">Multi-pass membrane protein</topology>
    </subcellularLocation>
</comment>
<evidence type="ECO:0000256" key="7">
    <source>
        <dbReference type="ARBA" id="ARBA00022801"/>
    </source>
</evidence>
<dbReference type="PANTHER" id="PTHR46072:SF4">
    <property type="entry name" value="AMIDASE C550.07-RELATED"/>
    <property type="match status" value="1"/>
</dbReference>
<proteinExistence type="inferred from homology"/>
<dbReference type="SUPFAM" id="SSF161111">
    <property type="entry name" value="Cation efflux protein transmembrane domain-like"/>
    <property type="match status" value="1"/>
</dbReference>
<evidence type="ECO:0000256" key="3">
    <source>
        <dbReference type="ARBA" id="ARBA00009199"/>
    </source>
</evidence>
<dbReference type="GO" id="GO:0004040">
    <property type="term" value="F:amidase activity"/>
    <property type="evidence" value="ECO:0007669"/>
    <property type="project" value="UniProtKB-EC"/>
</dbReference>
<dbReference type="GO" id="GO:0030003">
    <property type="term" value="P:intracellular monoatomic cation homeostasis"/>
    <property type="evidence" value="ECO:0007669"/>
    <property type="project" value="UniProtKB-ARBA"/>
</dbReference>
<dbReference type="PROSITE" id="PS00571">
    <property type="entry name" value="AMIDASES"/>
    <property type="match status" value="1"/>
</dbReference>
<feature type="domain" description="Cation efflux protein transmembrane" evidence="13">
    <location>
        <begin position="14"/>
        <end position="236"/>
    </location>
</feature>
<feature type="region of interest" description="Disordered" evidence="10">
    <location>
        <begin position="139"/>
        <end position="165"/>
    </location>
</feature>
<organism evidence="15 16">
    <name type="scientific">Aspergillus terreus</name>
    <dbReference type="NCBI Taxonomy" id="33178"/>
    <lineage>
        <taxon>Eukaryota</taxon>
        <taxon>Fungi</taxon>
        <taxon>Dikarya</taxon>
        <taxon>Ascomycota</taxon>
        <taxon>Pezizomycotina</taxon>
        <taxon>Eurotiomycetes</taxon>
        <taxon>Eurotiomycetidae</taxon>
        <taxon>Eurotiales</taxon>
        <taxon>Aspergillaceae</taxon>
        <taxon>Aspergillus</taxon>
        <taxon>Aspergillus subgen. Circumdati</taxon>
    </lineage>
</organism>
<gene>
    <name evidence="15" type="ORF">ATEIFO6365_0015015500</name>
</gene>
<comment type="catalytic activity">
    <reaction evidence="1">
        <text>a monocarboxylic acid amide + H2O = a monocarboxylate + NH4(+)</text>
        <dbReference type="Rhea" id="RHEA:12020"/>
        <dbReference type="ChEBI" id="CHEBI:15377"/>
        <dbReference type="ChEBI" id="CHEBI:28938"/>
        <dbReference type="ChEBI" id="CHEBI:35757"/>
        <dbReference type="ChEBI" id="CHEBI:83628"/>
        <dbReference type="EC" id="3.5.1.4"/>
    </reaction>
</comment>
<keyword evidence="8 11" id="KW-1133">Transmembrane helix</keyword>
<keyword evidence="6 11" id="KW-0812">Transmembrane</keyword>
<feature type="transmembrane region" description="Helical" evidence="11">
    <location>
        <begin position="176"/>
        <end position="199"/>
    </location>
</feature>
<feature type="transmembrane region" description="Helical" evidence="11">
    <location>
        <begin position="113"/>
        <end position="134"/>
    </location>
</feature>
<dbReference type="InterPro" id="IPR002524">
    <property type="entry name" value="Cation_efflux"/>
</dbReference>
<evidence type="ECO:0000256" key="2">
    <source>
        <dbReference type="ARBA" id="ARBA00004141"/>
    </source>
</evidence>
<dbReference type="NCBIfam" id="TIGR01297">
    <property type="entry name" value="CDF"/>
    <property type="match status" value="1"/>
</dbReference>
<keyword evidence="7 15" id="KW-0378">Hydrolase</keyword>
<evidence type="ECO:0000256" key="6">
    <source>
        <dbReference type="ARBA" id="ARBA00022692"/>
    </source>
</evidence>
<protein>
    <recommendedName>
        <fullName evidence="4">amidase</fullName>
        <ecNumber evidence="4">3.5.1.4</ecNumber>
    </recommendedName>
</protein>
<dbReference type="Pfam" id="PF01545">
    <property type="entry name" value="Cation_efflux"/>
    <property type="match status" value="1"/>
</dbReference>
<evidence type="ECO:0000256" key="4">
    <source>
        <dbReference type="ARBA" id="ARBA00012922"/>
    </source>
</evidence>
<dbReference type="InterPro" id="IPR023631">
    <property type="entry name" value="Amidase_dom"/>
</dbReference>
<keyword evidence="5" id="KW-0813">Transport</keyword>
<evidence type="ECO:0000256" key="10">
    <source>
        <dbReference type="SAM" id="MobiDB-lite"/>
    </source>
</evidence>
<evidence type="ECO:0000259" key="14">
    <source>
        <dbReference type="Pfam" id="PF16916"/>
    </source>
</evidence>
<reference evidence="15 16" key="1">
    <citation type="submission" date="2020-01" db="EMBL/GenBank/DDBJ databases">
        <title>Aspergillus terreus IFO 6365 whole genome shotgun sequence.</title>
        <authorList>
            <person name="Kanamasa S."/>
            <person name="Takahashi H."/>
        </authorList>
    </citation>
    <scope>NUCLEOTIDE SEQUENCE [LARGE SCALE GENOMIC DNA]</scope>
    <source>
        <strain evidence="15 16">IFO 6365</strain>
    </source>
</reference>
<evidence type="ECO:0000259" key="12">
    <source>
        <dbReference type="Pfam" id="PF01425"/>
    </source>
</evidence>
<feature type="domain" description="Cation efflux protein cytoplasmic" evidence="14">
    <location>
        <begin position="249"/>
        <end position="285"/>
    </location>
</feature>
<feature type="domain" description="Amidase" evidence="12">
    <location>
        <begin position="403"/>
        <end position="852"/>
    </location>
</feature>
<dbReference type="GO" id="GO:0098771">
    <property type="term" value="P:inorganic ion homeostasis"/>
    <property type="evidence" value="ECO:0007669"/>
    <property type="project" value="UniProtKB-ARBA"/>
</dbReference>
<feature type="transmembrane region" description="Helical" evidence="11">
    <location>
        <begin position="12"/>
        <end position="31"/>
    </location>
</feature>
<dbReference type="InterPro" id="IPR020556">
    <property type="entry name" value="Amidase_CS"/>
</dbReference>
<evidence type="ECO:0000313" key="16">
    <source>
        <dbReference type="Proteomes" id="UP000452235"/>
    </source>
</evidence>
<dbReference type="GO" id="GO:0008324">
    <property type="term" value="F:monoatomic cation transmembrane transporter activity"/>
    <property type="evidence" value="ECO:0007669"/>
    <property type="project" value="InterPro"/>
</dbReference>
<dbReference type="GO" id="GO:0016020">
    <property type="term" value="C:membrane"/>
    <property type="evidence" value="ECO:0007669"/>
    <property type="project" value="UniProtKB-SubCell"/>
</dbReference>
<feature type="transmembrane region" description="Helical" evidence="11">
    <location>
        <begin position="79"/>
        <end position="101"/>
    </location>
</feature>
<evidence type="ECO:0000313" key="15">
    <source>
        <dbReference type="EMBL" id="GFF21584.1"/>
    </source>
</evidence>
<sequence>MALRISRTTRLSAVIGISTVFFLAEISVGFYTHSLALVADAFHYLNDLIGFVVALVALRISAKNDAPPQFSFGWQRAPLLGAFFNGALLLALGVSVFLQSVERFISLQPVENPRLMFAMGAVGLGLNLVSVVVLQGHGHDHSHGHGHGHGHSSKTDESVQHTHEHTHDHDLNMLGVLLHILSDAANNLGVMAAALVIWFASYEGRYYADPGTSMGIAVMIIISSIPLVRHSGLILLESAPASIDPLHVQLDLEKIPGVLAIHELHIWRLNQQKTLASVHIVLPEGADWAGMTRAVNGCFHAHGIHSATLQPEIKMQVQVQMLDGVMVREKEKCRVLCGESILDASIPKQWLLPADKLPSKDVKSVIDVARHSGLLSARELSITEMTATALVAGMAAGLLTAEEVVVAFLKRAVIGHQLTNFATEFMADAAIARAKELDAHYKKTGKLVGPLHGVPISVKEHIQIAGRTCNAGYVTWASDIATEDALLLQYLTTAGAIFHLRTNQPQSLMHLCCSNNLTGTTLNPHNRTLTPGGSSGGEGASMALRAAPLGIGTDIGGSIRAPAAFCGAYGFRPTARRNPCRGLKVPEPGHESILGVVGPLAAGSVRDLALFQEAVLDQRPWEVETGVVPVPWRRVTVAPGEFTVGILWDDGVVKPHPPVTRALHHAASRLRAAGVRVVDWTPHAHAHGWDIVSALYFPDAAASQRALLAASGEPALPLTEWAFSYARAAPLTVAENWELNAARDAYRDEYQALMRARGVDFILGPAYVGAAAVLGESHYWNYTAIWNILDQPAVAFPSGLVVDAAVDAVETGYVPRSEVDAREWRKYRPERYEGAPIGLQLAGKHFCDEETLAAAEVIEAVLHGRAKL</sequence>
<dbReference type="Gene3D" id="1.20.1510.10">
    <property type="entry name" value="Cation efflux protein transmembrane domain"/>
    <property type="match status" value="1"/>
</dbReference>
<evidence type="ECO:0000256" key="1">
    <source>
        <dbReference type="ARBA" id="ARBA00001311"/>
    </source>
</evidence>
<dbReference type="AlphaFoldDB" id="A0A8H3MXD8"/>
<dbReference type="SUPFAM" id="SSF75304">
    <property type="entry name" value="Amidase signature (AS) enzymes"/>
    <property type="match status" value="1"/>
</dbReference>